<dbReference type="GO" id="GO:0000160">
    <property type="term" value="P:phosphorelay signal transduction system"/>
    <property type="evidence" value="ECO:0007669"/>
    <property type="project" value="UniProtKB-KW"/>
</dbReference>
<feature type="domain" description="Response regulatory" evidence="5">
    <location>
        <begin position="3"/>
        <end position="119"/>
    </location>
</feature>
<evidence type="ECO:0000256" key="2">
    <source>
        <dbReference type="ARBA" id="ARBA00023012"/>
    </source>
</evidence>
<evidence type="ECO:0000259" key="5">
    <source>
        <dbReference type="PROSITE" id="PS50110"/>
    </source>
</evidence>
<evidence type="ECO:0000256" key="4">
    <source>
        <dbReference type="SAM" id="MobiDB-lite"/>
    </source>
</evidence>
<protein>
    <recommendedName>
        <fullName evidence="5">Response regulatory domain-containing protein</fullName>
    </recommendedName>
</protein>
<reference evidence="6 7" key="1">
    <citation type="submission" date="2016-10" db="EMBL/GenBank/DDBJ databases">
        <authorList>
            <person name="de Groot N.N."/>
        </authorList>
    </citation>
    <scope>NUCLEOTIDE SEQUENCE [LARGE SCALE GENOMIC DNA]</scope>
    <source>
        <strain evidence="6 7">DSM 7343</strain>
    </source>
</reference>
<dbReference type="CDD" id="cd00156">
    <property type="entry name" value="REC"/>
    <property type="match status" value="1"/>
</dbReference>
<evidence type="ECO:0000313" key="7">
    <source>
        <dbReference type="Proteomes" id="UP000199409"/>
    </source>
</evidence>
<keyword evidence="1 3" id="KW-0597">Phosphoprotein</keyword>
<dbReference type="RefSeq" id="WP_175498426.1">
    <property type="nucleotide sequence ID" value="NZ_FNQN01000011.1"/>
</dbReference>
<dbReference type="InterPro" id="IPR025497">
    <property type="entry name" value="PatA-like_N"/>
</dbReference>
<dbReference type="Pfam" id="PF14332">
    <property type="entry name" value="DUF4388"/>
    <property type="match status" value="1"/>
</dbReference>
<sequence>MDKVLIVDDEKSFLLSLHDGLSKHKEKFEVLCADNGREAIDILRTTKVNLLLTDLKMPEMNGFEILAWVLRYQPKLSVIVMSAFGTPEIEERAEAMNALQFLNKPLDLETVESAIFEGLSTGTNSFIRGITLATFLQLMHVERKTCTLTVTSAGKCGHLYLFAGELVNAEIGDISGIEAALSIIGWDNAEIVMCSVCERRENVINFSMEHLLMEAFRAIDEANHGIKANKQLKSIVNGSDRDCCKTAATQGEEVGADHINTSTDGNNAKTSALENDSEQNHLTTPKGVQMMEEKMEVLKKIKGFIAAGAFSADGEIMAEVSVSSTLRLAEVGALANDILLKAQEETDIMGVGRGSMVHIVAPKANLLMRCLNENTDFHNSEAGRAHIHMLVVLEADANVALAKMQLEKVILDIAEEVR</sequence>
<gene>
    <name evidence="6" type="ORF">SAMN05660420_03073</name>
</gene>
<dbReference type="Proteomes" id="UP000199409">
    <property type="component" value="Unassembled WGS sequence"/>
</dbReference>
<dbReference type="InterPro" id="IPR050595">
    <property type="entry name" value="Bact_response_regulator"/>
</dbReference>
<organism evidence="6 7">
    <name type="scientific">Desulfuromusa kysingii</name>
    <dbReference type="NCBI Taxonomy" id="37625"/>
    <lineage>
        <taxon>Bacteria</taxon>
        <taxon>Pseudomonadati</taxon>
        <taxon>Thermodesulfobacteriota</taxon>
        <taxon>Desulfuromonadia</taxon>
        <taxon>Desulfuromonadales</taxon>
        <taxon>Geopsychrobacteraceae</taxon>
        <taxon>Desulfuromusa</taxon>
    </lineage>
</organism>
<dbReference type="STRING" id="37625.SAMN05660420_03073"/>
<feature type="region of interest" description="Disordered" evidence="4">
    <location>
        <begin position="255"/>
        <end position="280"/>
    </location>
</feature>
<name>A0A1H4DT10_9BACT</name>
<dbReference type="AlphaFoldDB" id="A0A1H4DT10"/>
<dbReference type="Pfam" id="PF00072">
    <property type="entry name" value="Response_reg"/>
    <property type="match status" value="1"/>
</dbReference>
<dbReference type="EMBL" id="FNQN01000011">
    <property type="protein sequence ID" value="SEA75322.1"/>
    <property type="molecule type" value="Genomic_DNA"/>
</dbReference>
<keyword evidence="2" id="KW-0902">Two-component regulatory system</keyword>
<dbReference type="InterPro" id="IPR001789">
    <property type="entry name" value="Sig_transdc_resp-reg_receiver"/>
</dbReference>
<dbReference type="PANTHER" id="PTHR44591:SF14">
    <property type="entry name" value="PROTEIN PILG"/>
    <property type="match status" value="1"/>
</dbReference>
<feature type="compositionally biased region" description="Polar residues" evidence="4">
    <location>
        <begin position="259"/>
        <end position="274"/>
    </location>
</feature>
<evidence type="ECO:0000256" key="3">
    <source>
        <dbReference type="PROSITE-ProRule" id="PRU00169"/>
    </source>
</evidence>
<feature type="modified residue" description="4-aspartylphosphate" evidence="3">
    <location>
        <position position="54"/>
    </location>
</feature>
<evidence type="ECO:0000313" key="6">
    <source>
        <dbReference type="EMBL" id="SEA75322.1"/>
    </source>
</evidence>
<accession>A0A1H4DT10</accession>
<proteinExistence type="predicted"/>
<keyword evidence="7" id="KW-1185">Reference proteome</keyword>
<evidence type="ECO:0000256" key="1">
    <source>
        <dbReference type="ARBA" id="ARBA00022553"/>
    </source>
</evidence>
<dbReference type="Gene3D" id="3.40.50.2300">
    <property type="match status" value="1"/>
</dbReference>
<dbReference type="InterPro" id="IPR011006">
    <property type="entry name" value="CheY-like_superfamily"/>
</dbReference>
<dbReference type="PROSITE" id="PS50110">
    <property type="entry name" value="RESPONSE_REGULATORY"/>
    <property type="match status" value="1"/>
</dbReference>
<dbReference type="SUPFAM" id="SSF52172">
    <property type="entry name" value="CheY-like"/>
    <property type="match status" value="1"/>
</dbReference>
<dbReference type="PANTHER" id="PTHR44591">
    <property type="entry name" value="STRESS RESPONSE REGULATOR PROTEIN 1"/>
    <property type="match status" value="1"/>
</dbReference>
<dbReference type="SMART" id="SM00448">
    <property type="entry name" value="REC"/>
    <property type="match status" value="1"/>
</dbReference>